<protein>
    <submittedName>
        <fullName evidence="1">Uncharacterized protein</fullName>
    </submittedName>
</protein>
<comment type="caution">
    <text evidence="1">The sequence shown here is derived from an EMBL/GenBank/DDBJ whole genome shotgun (WGS) entry which is preliminary data.</text>
</comment>
<dbReference type="EMBL" id="VIIS01000148">
    <property type="protein sequence ID" value="KAF0312651.1"/>
    <property type="molecule type" value="Genomic_DNA"/>
</dbReference>
<name>A0A6A4XDU2_AMPAM</name>
<gene>
    <name evidence="1" type="ORF">FJT64_001770</name>
</gene>
<accession>A0A6A4XDU2</accession>
<evidence type="ECO:0000313" key="2">
    <source>
        <dbReference type="Proteomes" id="UP000440578"/>
    </source>
</evidence>
<keyword evidence="2" id="KW-1185">Reference proteome</keyword>
<organism evidence="1 2">
    <name type="scientific">Amphibalanus amphitrite</name>
    <name type="common">Striped barnacle</name>
    <name type="synonym">Balanus amphitrite</name>
    <dbReference type="NCBI Taxonomy" id="1232801"/>
    <lineage>
        <taxon>Eukaryota</taxon>
        <taxon>Metazoa</taxon>
        <taxon>Ecdysozoa</taxon>
        <taxon>Arthropoda</taxon>
        <taxon>Crustacea</taxon>
        <taxon>Multicrustacea</taxon>
        <taxon>Cirripedia</taxon>
        <taxon>Thoracica</taxon>
        <taxon>Thoracicalcarea</taxon>
        <taxon>Balanomorpha</taxon>
        <taxon>Balanoidea</taxon>
        <taxon>Balanidae</taxon>
        <taxon>Amphibalaninae</taxon>
        <taxon>Amphibalanus</taxon>
    </lineage>
</organism>
<dbReference type="AlphaFoldDB" id="A0A6A4XDU2"/>
<sequence>MTPRVMVYHHQCRGVSGRSSRNHLHGLGRARNAELVRLVATYLSDASESRKLKALEHYLSPNRRDAVSDRRAASLLQRLLPTESDYSDDDYLDD</sequence>
<proteinExistence type="predicted"/>
<reference evidence="1 2" key="1">
    <citation type="submission" date="2019-07" db="EMBL/GenBank/DDBJ databases">
        <title>Draft genome assembly of a fouling barnacle, Amphibalanus amphitrite (Darwin, 1854): The first reference genome for Thecostraca.</title>
        <authorList>
            <person name="Kim W."/>
        </authorList>
    </citation>
    <scope>NUCLEOTIDE SEQUENCE [LARGE SCALE GENOMIC DNA]</scope>
    <source>
        <strain evidence="1">SNU_AA5</strain>
        <tissue evidence="1">Soma without cirri and trophi</tissue>
    </source>
</reference>
<evidence type="ECO:0000313" key="1">
    <source>
        <dbReference type="EMBL" id="KAF0312651.1"/>
    </source>
</evidence>
<dbReference type="Proteomes" id="UP000440578">
    <property type="component" value="Unassembled WGS sequence"/>
</dbReference>